<gene>
    <name evidence="3" type="ORF">U27_05327</name>
</gene>
<accession>A0A081C198</accession>
<dbReference type="PANTHER" id="PTHR11575:SF24">
    <property type="entry name" value="5'-NUCLEOTIDASE"/>
    <property type="match status" value="1"/>
</dbReference>
<sequence length="309" mass="33814">MKLLALAIVTPGDVKLAKEVPGIDVIIGGQSRTVLQEALCVGNTLIVQASEYGMYIGRLDLTIDSETDSITEYTYKLLPVNLKTAVEYQGKSYYMYADKGYAEDPEVLEFIQPYLAQVDEILSQPVGEALVNLDGDRDAIWYRETNLANLVTDSMRVKTGAEIAVQNVGGFRAGIAAGPITYRDILTVLPFGDRLVLLDMTGEQVMEVLSYAATVKPGAGTFLHASGLTWTNNKGIPEQVMVNGAPIDLERMYKVATSDFLARGGDRYTMFTDAPQYDLGFTLASGLREYIMKKGKVAPKVEGRLTIIE</sequence>
<keyword evidence="1" id="KW-0547">Nucleotide-binding</keyword>
<dbReference type="SUPFAM" id="SSF56300">
    <property type="entry name" value="Metallo-dependent phosphatases"/>
    <property type="match status" value="1"/>
</dbReference>
<dbReference type="GO" id="GO:0030288">
    <property type="term" value="C:outer membrane-bounded periplasmic space"/>
    <property type="evidence" value="ECO:0007669"/>
    <property type="project" value="TreeGrafter"/>
</dbReference>
<dbReference type="EMBL" id="DF820467">
    <property type="protein sequence ID" value="GAK58353.1"/>
    <property type="molecule type" value="Genomic_DNA"/>
</dbReference>
<organism evidence="3">
    <name type="scientific">Vecturithrix granuli</name>
    <dbReference type="NCBI Taxonomy" id="1499967"/>
    <lineage>
        <taxon>Bacteria</taxon>
        <taxon>Candidatus Moduliflexota</taxon>
        <taxon>Candidatus Vecturitrichia</taxon>
        <taxon>Candidatus Vecturitrichales</taxon>
        <taxon>Candidatus Vecturitrichaceae</taxon>
        <taxon>Candidatus Vecturithrix</taxon>
    </lineage>
</organism>
<evidence type="ECO:0000313" key="4">
    <source>
        <dbReference type="Proteomes" id="UP000030661"/>
    </source>
</evidence>
<dbReference type="SUPFAM" id="SSF55816">
    <property type="entry name" value="5'-nucleotidase (syn. UDP-sugar hydrolase), C-terminal domain"/>
    <property type="match status" value="1"/>
</dbReference>
<dbReference type="GO" id="GO:0008253">
    <property type="term" value="F:5'-nucleotidase activity"/>
    <property type="evidence" value="ECO:0007669"/>
    <property type="project" value="TreeGrafter"/>
</dbReference>
<dbReference type="HOGENOM" id="CLU_899131_0_0_0"/>
<comment type="similarity">
    <text evidence="1">Belongs to the 5'-nucleotidase family.</text>
</comment>
<dbReference type="STRING" id="1499967.U27_05327"/>
<reference evidence="3" key="1">
    <citation type="journal article" date="2015" name="PeerJ">
        <title>First genomic representation of candidate bacterial phylum KSB3 points to enhanced environmental sensing as a trigger of wastewater bulking.</title>
        <authorList>
            <person name="Sekiguchi Y."/>
            <person name="Ohashi A."/>
            <person name="Parks D.H."/>
            <person name="Yamauchi T."/>
            <person name="Tyson G.W."/>
            <person name="Hugenholtz P."/>
        </authorList>
    </citation>
    <scope>NUCLEOTIDE SEQUENCE [LARGE SCALE GENOMIC DNA]</scope>
</reference>
<dbReference type="eggNOG" id="COG0737">
    <property type="taxonomic scope" value="Bacteria"/>
</dbReference>
<keyword evidence="4" id="KW-1185">Reference proteome</keyword>
<dbReference type="GO" id="GO:0008768">
    <property type="term" value="F:UDP-sugar diphosphatase activity"/>
    <property type="evidence" value="ECO:0007669"/>
    <property type="project" value="TreeGrafter"/>
</dbReference>
<evidence type="ECO:0000256" key="1">
    <source>
        <dbReference type="RuleBase" id="RU362119"/>
    </source>
</evidence>
<dbReference type="GO" id="GO:0000166">
    <property type="term" value="F:nucleotide binding"/>
    <property type="evidence" value="ECO:0007669"/>
    <property type="project" value="UniProtKB-KW"/>
</dbReference>
<proteinExistence type="inferred from homology"/>
<dbReference type="InterPro" id="IPR029052">
    <property type="entry name" value="Metallo-depent_PP-like"/>
</dbReference>
<dbReference type="Pfam" id="PF02872">
    <property type="entry name" value="5_nucleotid_C"/>
    <property type="match status" value="1"/>
</dbReference>
<dbReference type="Proteomes" id="UP000030661">
    <property type="component" value="Unassembled WGS sequence"/>
</dbReference>
<dbReference type="InterPro" id="IPR036907">
    <property type="entry name" value="5'-Nucleotdase_C_sf"/>
</dbReference>
<dbReference type="PANTHER" id="PTHR11575">
    <property type="entry name" value="5'-NUCLEOTIDASE-RELATED"/>
    <property type="match status" value="1"/>
</dbReference>
<dbReference type="InterPro" id="IPR006179">
    <property type="entry name" value="5_nucleotidase/apyrase"/>
</dbReference>
<dbReference type="Gene3D" id="3.90.780.10">
    <property type="entry name" value="5'-Nucleotidase, C-terminal domain"/>
    <property type="match status" value="1"/>
</dbReference>
<keyword evidence="1" id="KW-0378">Hydrolase</keyword>
<dbReference type="PRINTS" id="PR01607">
    <property type="entry name" value="APYRASEFAMLY"/>
</dbReference>
<evidence type="ECO:0000259" key="2">
    <source>
        <dbReference type="Pfam" id="PF02872"/>
    </source>
</evidence>
<name>A0A081C198_VECG1</name>
<protein>
    <submittedName>
        <fullName evidence="3">5'-Nucleotidase domain protein</fullName>
    </submittedName>
</protein>
<dbReference type="Gene3D" id="3.60.21.10">
    <property type="match status" value="1"/>
</dbReference>
<dbReference type="AlphaFoldDB" id="A0A081C198"/>
<dbReference type="InterPro" id="IPR008334">
    <property type="entry name" value="5'-Nucleotdase_C"/>
</dbReference>
<dbReference type="GO" id="GO:0009166">
    <property type="term" value="P:nucleotide catabolic process"/>
    <property type="evidence" value="ECO:0007669"/>
    <property type="project" value="InterPro"/>
</dbReference>
<feature type="domain" description="5'-Nucleotidase C-terminal" evidence="2">
    <location>
        <begin position="128"/>
        <end position="272"/>
    </location>
</feature>
<evidence type="ECO:0000313" key="3">
    <source>
        <dbReference type="EMBL" id="GAK58353.1"/>
    </source>
</evidence>